<dbReference type="EMBL" id="ADZX01000799">
    <property type="protein sequence ID" value="EFK95347.1"/>
    <property type="molecule type" value="Genomic_DNA"/>
</dbReference>
<gene>
    <name evidence="1" type="ORF">LDC_2636</name>
</gene>
<accession>D9PM58</accession>
<reference evidence="1" key="1">
    <citation type="submission" date="2010-07" db="EMBL/GenBank/DDBJ databases">
        <authorList>
            <consortium name="CONSOLIDER consortium CSD2007-00005"/>
            <person name="Guazzaroni M.-E."/>
            <person name="Richter M."/>
            <person name="Garcia-Salamanca A."/>
            <person name="Yarza P."/>
            <person name="Ferrer M."/>
        </authorList>
    </citation>
    <scope>NUCLEOTIDE SEQUENCE</scope>
</reference>
<comment type="caution">
    <text evidence="1">The sequence shown here is derived from an EMBL/GenBank/DDBJ whole genome shotgun (WGS) entry which is preliminary data.</text>
</comment>
<proteinExistence type="predicted"/>
<sequence>MFMRRFADPFFQGIVKAFDFYTAIIIDHEPRRMPQEFYMLDRSLFEDRITKV</sequence>
<evidence type="ECO:0000313" key="1">
    <source>
        <dbReference type="EMBL" id="EFK95347.1"/>
    </source>
</evidence>
<reference evidence="1" key="2">
    <citation type="journal article" date="2011" name="Microb. Ecol.">
        <title>Taxonomic and Functional Metagenomic Profiling of the Microbial Community in the Anoxic Sediment of a Sub-saline Shallow Lake (Laguna de Carrizo, Central Spain).</title>
        <authorList>
            <person name="Ferrer M."/>
            <person name="Guazzaroni M.E."/>
            <person name="Richter M."/>
            <person name="Garcia-Salamanca A."/>
            <person name="Yarza P."/>
            <person name="Suarez-Suarez A."/>
            <person name="Solano J."/>
            <person name="Alcaide M."/>
            <person name="van Dillewijn P."/>
            <person name="Molina-Henares M.A."/>
            <person name="Lopez-Cortes N."/>
            <person name="Al-Ramahi Y."/>
            <person name="Guerrero C."/>
            <person name="Acosta A."/>
            <person name="de Eugenio L.I."/>
            <person name="Martinez V."/>
            <person name="Marques S."/>
            <person name="Rojo F."/>
            <person name="Santero E."/>
            <person name="Genilloud O."/>
            <person name="Perez-Perez J."/>
            <person name="Rossello-Mora R."/>
            <person name="Ramos J.L."/>
        </authorList>
    </citation>
    <scope>NUCLEOTIDE SEQUENCE</scope>
</reference>
<dbReference type="AlphaFoldDB" id="D9PM58"/>
<organism evidence="1">
    <name type="scientific">sediment metagenome</name>
    <dbReference type="NCBI Taxonomy" id="749907"/>
    <lineage>
        <taxon>unclassified sequences</taxon>
        <taxon>metagenomes</taxon>
        <taxon>ecological metagenomes</taxon>
    </lineage>
</organism>
<protein>
    <submittedName>
        <fullName evidence="1">Uncharacterized protein</fullName>
    </submittedName>
</protein>
<name>D9PM58_9ZZZZ</name>